<organism evidence="2 3">
    <name type="scientific">Geodia barretti</name>
    <name type="common">Barrett's horny sponge</name>
    <dbReference type="NCBI Taxonomy" id="519541"/>
    <lineage>
        <taxon>Eukaryota</taxon>
        <taxon>Metazoa</taxon>
        <taxon>Porifera</taxon>
        <taxon>Demospongiae</taxon>
        <taxon>Heteroscleromorpha</taxon>
        <taxon>Tetractinellida</taxon>
        <taxon>Astrophorina</taxon>
        <taxon>Geodiidae</taxon>
        <taxon>Geodia</taxon>
    </lineage>
</organism>
<dbReference type="Proteomes" id="UP001174909">
    <property type="component" value="Unassembled WGS sequence"/>
</dbReference>
<dbReference type="GO" id="GO:0031380">
    <property type="term" value="C:nuclear RNA-directed RNA polymerase complex"/>
    <property type="evidence" value="ECO:0007669"/>
    <property type="project" value="TreeGrafter"/>
</dbReference>
<name>A0AA35T519_GEOBA</name>
<dbReference type="PANTHER" id="PTHR10887">
    <property type="entry name" value="DNA2/NAM7 HELICASE FAMILY"/>
    <property type="match status" value="1"/>
</dbReference>
<sequence length="365" mass="41666">MLLRFESLAWEYLPIDELHGTVRRLTRAGTTDPALLERAEDLCEIRDQIRDKKANTAVAAVDESDDTGYKSLPILPEWKEIKEDNGTPPEVRPNKVDAPYKDWMEYYDIQFRLVREDFIAPLRRGVTTFLQGDKGKKNRDVKTYSGVTIVSQVTTKEKGICFNVKFDVSRFRNYNWSVTKRLIFGSLLCFIPTHENPESTVLFATVAESDSLKLKEGKVMVQFEKDILEAMTYCRNETEFEIIESNVYFEATSPILRSIQTANTETMPFTKQIIHGDCGTVLPPVYLRANEEESPIYNLTCLYGSKRRLKMLRVNVLEKESWEAANDSELDSSQLSAIQTALTQEIAVIQGPPGTGKNLHWVKDS</sequence>
<dbReference type="InterPro" id="IPR045055">
    <property type="entry name" value="DNA2/NAM7-like"/>
</dbReference>
<dbReference type="SUPFAM" id="SSF52540">
    <property type="entry name" value="P-loop containing nucleoside triphosphate hydrolases"/>
    <property type="match status" value="1"/>
</dbReference>
<dbReference type="AlphaFoldDB" id="A0AA35T519"/>
<dbReference type="PANTHER" id="PTHR10887:SF341">
    <property type="entry name" value="NFX1-TYPE ZINC FINGER-CONTAINING PROTEIN 1"/>
    <property type="match status" value="1"/>
</dbReference>
<evidence type="ECO:0000259" key="1">
    <source>
        <dbReference type="Pfam" id="PF25396"/>
    </source>
</evidence>
<dbReference type="Gene3D" id="3.40.50.300">
    <property type="entry name" value="P-loop containing nucleotide triphosphate hydrolases"/>
    <property type="match status" value="1"/>
</dbReference>
<dbReference type="EMBL" id="CASHTH010003185">
    <property type="protein sequence ID" value="CAI8041389.1"/>
    <property type="molecule type" value="Genomic_DNA"/>
</dbReference>
<dbReference type="Pfam" id="PF25396">
    <property type="entry name" value="ZNFX1"/>
    <property type="match status" value="1"/>
</dbReference>
<evidence type="ECO:0000313" key="2">
    <source>
        <dbReference type="EMBL" id="CAI8041389.1"/>
    </source>
</evidence>
<dbReference type="InterPro" id="IPR027417">
    <property type="entry name" value="P-loop_NTPase"/>
</dbReference>
<dbReference type="InterPro" id="IPR057373">
    <property type="entry name" value="ZNFX1"/>
</dbReference>
<keyword evidence="3" id="KW-1185">Reference proteome</keyword>
<dbReference type="GO" id="GO:0031048">
    <property type="term" value="P:regulatory ncRNA-mediated heterochromatin formation"/>
    <property type="evidence" value="ECO:0007669"/>
    <property type="project" value="TreeGrafter"/>
</dbReference>
<proteinExistence type="predicted"/>
<feature type="domain" description="ZNFX1" evidence="1">
    <location>
        <begin position="136"/>
        <end position="245"/>
    </location>
</feature>
<reference evidence="2" key="1">
    <citation type="submission" date="2023-03" db="EMBL/GenBank/DDBJ databases">
        <authorList>
            <person name="Steffen K."/>
            <person name="Cardenas P."/>
        </authorList>
    </citation>
    <scope>NUCLEOTIDE SEQUENCE</scope>
</reference>
<evidence type="ECO:0000313" key="3">
    <source>
        <dbReference type="Proteomes" id="UP001174909"/>
    </source>
</evidence>
<protein>
    <submittedName>
        <fullName evidence="2">NFX1-type zinc finger-containing protein 1</fullName>
    </submittedName>
</protein>
<comment type="caution">
    <text evidence="2">The sequence shown here is derived from an EMBL/GenBank/DDBJ whole genome shotgun (WGS) entry which is preliminary data.</text>
</comment>
<gene>
    <name evidence="2" type="ORF">GBAR_LOCUS23017</name>
</gene>
<accession>A0AA35T519</accession>